<dbReference type="Proteomes" id="UP000032679">
    <property type="component" value="Unassembled WGS sequence"/>
</dbReference>
<dbReference type="PANTHER" id="PTHR43539">
    <property type="entry name" value="FLAVIN-BINDING MONOOXYGENASE-LIKE PROTEIN (AFU_ORTHOLOGUE AFUA_4G09220)"/>
    <property type="match status" value="1"/>
</dbReference>
<dbReference type="GO" id="GO:0050660">
    <property type="term" value="F:flavin adenine dinucleotide binding"/>
    <property type="evidence" value="ECO:0007669"/>
    <property type="project" value="TreeGrafter"/>
</dbReference>
<dbReference type="GO" id="GO:0004497">
    <property type="term" value="F:monooxygenase activity"/>
    <property type="evidence" value="ECO:0007669"/>
    <property type="project" value="TreeGrafter"/>
</dbReference>
<name>A0A0D6ML42_9PROT</name>
<proteinExistence type="predicted"/>
<gene>
    <name evidence="2" type="ORF">Tasa_019_064</name>
</gene>
<dbReference type="SUPFAM" id="SSF51905">
    <property type="entry name" value="FAD/NAD(P)-binding domain"/>
    <property type="match status" value="1"/>
</dbReference>
<dbReference type="PRINTS" id="PR00411">
    <property type="entry name" value="PNDRDTASEI"/>
</dbReference>
<organism evidence="2 3">
    <name type="scientific">Tanticharoenia sakaeratensis NBRC 103193</name>
    <dbReference type="NCBI Taxonomy" id="1231623"/>
    <lineage>
        <taxon>Bacteria</taxon>
        <taxon>Pseudomonadati</taxon>
        <taxon>Pseudomonadota</taxon>
        <taxon>Alphaproteobacteria</taxon>
        <taxon>Acetobacterales</taxon>
        <taxon>Acetobacteraceae</taxon>
        <taxon>Tanticharoenia</taxon>
    </lineage>
</organism>
<evidence type="ECO:0000256" key="1">
    <source>
        <dbReference type="ARBA" id="ARBA00023002"/>
    </source>
</evidence>
<reference evidence="2 3" key="1">
    <citation type="submission" date="2012-10" db="EMBL/GenBank/DDBJ databases">
        <title>Genome sequencing of Tanticharoenia sakaeratensis NBRC 103193.</title>
        <authorList>
            <person name="Azuma Y."/>
            <person name="Hadano H."/>
            <person name="Hirakawa H."/>
            <person name="Matsushita K."/>
        </authorList>
    </citation>
    <scope>NUCLEOTIDE SEQUENCE [LARGE SCALE GENOMIC DNA]</scope>
    <source>
        <strain evidence="2 3">NBRC 103193</strain>
    </source>
</reference>
<dbReference type="AlphaFoldDB" id="A0A0D6ML42"/>
<dbReference type="Pfam" id="PF13738">
    <property type="entry name" value="Pyr_redox_3"/>
    <property type="match status" value="1"/>
</dbReference>
<dbReference type="OrthoDB" id="8671611at2"/>
<dbReference type="PRINTS" id="PR00368">
    <property type="entry name" value="FADPNR"/>
</dbReference>
<dbReference type="EMBL" id="BALE01000019">
    <property type="protein sequence ID" value="GAN54379.1"/>
    <property type="molecule type" value="Genomic_DNA"/>
</dbReference>
<sequence length="481" mass="52325">MAPGLDALNARVREELGWIDVPAQNWVPPIRWNGQDVRDVVIVGAGMAGLAASGALLKAGIRNHVVYDAAPEGQEGPWVTYGRMETLRSPKTLPGPCLGIPVLTFRAWYEYRFGRMAWEALGFIPRALWMDYLVWIRTILDIPVENETRLLSVTQASDGILALHLVKNGVPRVVLTRCLVLATGRDGLGGPYLPPVLAALPATVCVHSSSPIDFDGLAGKRVVVIGGGASAMDNAAEALEHGAARVDMLVRRPDLPRINRFTGIGSPGVTHGFAHLPDDWKWRFLDYATSEQVPPPRLSTLRVARHDNAFFHLNCAVESASLNDGVVRLQTSRGAIETDFVIAATGFSVDLAHRPELAAFADNIRFWQDRFMPEQDNRVNGRINPELALSPDLDPAFAFQPRDPSATPGLGQIHCFCYPATLSHGKISGDIPAISDGADRLARGIAGALFVADRAKHFQALQDFSRPELQGNEWTDSPLPG</sequence>
<keyword evidence="3" id="KW-1185">Reference proteome</keyword>
<dbReference type="Gene3D" id="3.50.50.60">
    <property type="entry name" value="FAD/NAD(P)-binding domain"/>
    <property type="match status" value="1"/>
</dbReference>
<evidence type="ECO:0000313" key="3">
    <source>
        <dbReference type="Proteomes" id="UP000032679"/>
    </source>
</evidence>
<dbReference type="PANTHER" id="PTHR43539:SF91">
    <property type="entry name" value="FAD-DEPENDENT URATE HYDROXYLASE"/>
    <property type="match status" value="1"/>
</dbReference>
<keyword evidence="1" id="KW-0560">Oxidoreductase</keyword>
<dbReference type="InterPro" id="IPR050982">
    <property type="entry name" value="Auxin_biosynth/cation_transpt"/>
</dbReference>
<accession>A0A0D6ML42</accession>
<protein>
    <submittedName>
        <fullName evidence="2">Oxidoreductase</fullName>
    </submittedName>
</protein>
<comment type="caution">
    <text evidence="2">The sequence shown here is derived from an EMBL/GenBank/DDBJ whole genome shotgun (WGS) entry which is preliminary data.</text>
</comment>
<evidence type="ECO:0000313" key="2">
    <source>
        <dbReference type="EMBL" id="GAN54379.1"/>
    </source>
</evidence>
<dbReference type="STRING" id="1231623.Tasa_019_064"/>
<dbReference type="InterPro" id="IPR036188">
    <property type="entry name" value="FAD/NAD-bd_sf"/>
</dbReference>